<dbReference type="PANTHER" id="PTHR34409:SF1">
    <property type="entry name" value="MYB-LIKE DOMAIN-CONTAINING PROTEIN"/>
    <property type="match status" value="1"/>
</dbReference>
<gene>
    <name evidence="3" type="ORF">PF001_g28810</name>
</gene>
<feature type="region of interest" description="Disordered" evidence="1">
    <location>
        <begin position="128"/>
        <end position="160"/>
    </location>
</feature>
<dbReference type="AlphaFoldDB" id="A0A6A4B9M9"/>
<feature type="region of interest" description="Disordered" evidence="1">
    <location>
        <begin position="204"/>
        <end position="228"/>
    </location>
</feature>
<reference evidence="3 4" key="1">
    <citation type="submission" date="2018-08" db="EMBL/GenBank/DDBJ databases">
        <title>Genomic investigation of the strawberry pathogen Phytophthora fragariae indicates pathogenicity is determined by transcriptional variation in three key races.</title>
        <authorList>
            <person name="Adams T.M."/>
            <person name="Armitage A.D."/>
            <person name="Sobczyk M.K."/>
            <person name="Bates H.J."/>
            <person name="Dunwell J.M."/>
            <person name="Nellist C.F."/>
            <person name="Harrison R.J."/>
        </authorList>
    </citation>
    <scope>NUCLEOTIDE SEQUENCE [LARGE SCALE GENOMIC DNA]</scope>
    <source>
        <strain evidence="3 4">A4</strain>
    </source>
</reference>
<evidence type="ECO:0000256" key="1">
    <source>
        <dbReference type="SAM" id="MobiDB-lite"/>
    </source>
</evidence>
<name>A0A6A4B9M9_9STRA</name>
<feature type="region of interest" description="Disordered" evidence="1">
    <location>
        <begin position="351"/>
        <end position="403"/>
    </location>
</feature>
<organism evidence="3 4">
    <name type="scientific">Phytophthora fragariae</name>
    <dbReference type="NCBI Taxonomy" id="53985"/>
    <lineage>
        <taxon>Eukaryota</taxon>
        <taxon>Sar</taxon>
        <taxon>Stramenopiles</taxon>
        <taxon>Oomycota</taxon>
        <taxon>Peronosporomycetes</taxon>
        <taxon>Peronosporales</taxon>
        <taxon>Peronosporaceae</taxon>
        <taxon>Phytophthora</taxon>
    </lineage>
</organism>
<dbReference type="InterPro" id="IPR049203">
    <property type="entry name" value="DUF6818"/>
</dbReference>
<feature type="compositionally biased region" description="Polar residues" evidence="1">
    <location>
        <begin position="145"/>
        <end position="154"/>
    </location>
</feature>
<dbReference type="EMBL" id="QXGE01004500">
    <property type="protein sequence ID" value="KAE9270425.1"/>
    <property type="molecule type" value="Genomic_DNA"/>
</dbReference>
<evidence type="ECO:0000313" key="3">
    <source>
        <dbReference type="EMBL" id="KAE9270425.1"/>
    </source>
</evidence>
<sequence length="420" mass="46539">MVKLTGSPNYKMPEISRLLAVVEELLPLGRDEWERVTIAYNSNRSRSWAERDLDSLRRKFNALYSARKPTGTADMLPHIKKAKLTKLAIDEKANVVEMDDAADQDPDEDSATGDQRLFVDPDYSFEPYYDDQEGNGDGDFAGSDAASTNQSGSDDFQPDDVTGAAVADAVLSAQASLPVEAPGTFDLQLGAEGLDAFASTLKAATRPAGPSTRHLRSAGSKKPMNTTATRSCTAEVAATMATKTPAARGFQPVGRDEQEAYRHISLQSASSRLGGGNLYAFRESVVSKRTREGLNQEQAEASFAKAKRLRATKASAALKQKLADLENCSNTLNTSTFEMMMMFREEHERKLENRRVEEDQRRREEAAAKEARLLADKAEAEERRRQDKLEMDDRARRDKEEARARTQEMLLLIGAVFKKE</sequence>
<feature type="domain" description="DUF6818" evidence="2">
    <location>
        <begin position="27"/>
        <end position="107"/>
    </location>
</feature>
<dbReference type="Pfam" id="PF20681">
    <property type="entry name" value="DUF6818"/>
    <property type="match status" value="1"/>
</dbReference>
<dbReference type="Proteomes" id="UP000437068">
    <property type="component" value="Unassembled WGS sequence"/>
</dbReference>
<comment type="caution">
    <text evidence="3">The sequence shown here is derived from an EMBL/GenBank/DDBJ whole genome shotgun (WGS) entry which is preliminary data.</text>
</comment>
<accession>A0A6A4B9M9</accession>
<evidence type="ECO:0000259" key="2">
    <source>
        <dbReference type="Pfam" id="PF20681"/>
    </source>
</evidence>
<dbReference type="CDD" id="cd22249">
    <property type="entry name" value="UDM1_RNF168_RNF169-like"/>
    <property type="match status" value="1"/>
</dbReference>
<protein>
    <recommendedName>
        <fullName evidence="2">DUF6818 domain-containing protein</fullName>
    </recommendedName>
</protein>
<dbReference type="PANTHER" id="PTHR34409">
    <property type="entry name" value="SET DOMAIN-CONTAINING PROTEIN"/>
    <property type="match status" value="1"/>
</dbReference>
<proteinExistence type="predicted"/>
<evidence type="ECO:0000313" key="4">
    <source>
        <dbReference type="Proteomes" id="UP000437068"/>
    </source>
</evidence>